<comment type="subunit">
    <text evidence="12">Monomer.</text>
</comment>
<evidence type="ECO:0000256" key="10">
    <source>
        <dbReference type="ARBA" id="ARBA00023146"/>
    </source>
</evidence>
<dbReference type="GO" id="GO:0006431">
    <property type="term" value="P:methionyl-tRNA aminoacylation"/>
    <property type="evidence" value="ECO:0007669"/>
    <property type="project" value="UniProtKB-UniRule"/>
</dbReference>
<dbReference type="InterPro" id="IPR041872">
    <property type="entry name" value="Anticodon_Met"/>
</dbReference>
<dbReference type="GO" id="GO:0005829">
    <property type="term" value="C:cytosol"/>
    <property type="evidence" value="ECO:0007669"/>
    <property type="project" value="TreeGrafter"/>
</dbReference>
<evidence type="ECO:0000256" key="7">
    <source>
        <dbReference type="ARBA" id="ARBA00022833"/>
    </source>
</evidence>
<keyword evidence="4 12" id="KW-0963">Cytoplasm</keyword>
<evidence type="ECO:0000256" key="8">
    <source>
        <dbReference type="ARBA" id="ARBA00022840"/>
    </source>
</evidence>
<evidence type="ECO:0000256" key="12">
    <source>
        <dbReference type="HAMAP-Rule" id="MF_00098"/>
    </source>
</evidence>
<dbReference type="SUPFAM" id="SSF47323">
    <property type="entry name" value="Anticodon-binding domain of a subclass of class I aminoacyl-tRNA synthetases"/>
    <property type="match status" value="1"/>
</dbReference>
<feature type="binding site" evidence="12">
    <location>
        <position position="165"/>
    </location>
    <ligand>
        <name>Zn(2+)</name>
        <dbReference type="ChEBI" id="CHEBI:29105"/>
    </ligand>
</feature>
<feature type="short sequence motif" description="'KMSKS' region" evidence="12">
    <location>
        <begin position="359"/>
        <end position="363"/>
    </location>
</feature>
<proteinExistence type="inferred from homology"/>
<dbReference type="Gene3D" id="2.20.28.20">
    <property type="entry name" value="Methionyl-tRNA synthetase, Zn-domain"/>
    <property type="match status" value="1"/>
</dbReference>
<dbReference type="CDD" id="cd00814">
    <property type="entry name" value="MetRS_core"/>
    <property type="match status" value="1"/>
</dbReference>
<feature type="short sequence motif" description="'HIGH' region" evidence="12">
    <location>
        <begin position="30"/>
        <end position="40"/>
    </location>
</feature>
<feature type="domain" description="Methionyl/Leucyl tRNA synthetase" evidence="13">
    <location>
        <begin position="23"/>
        <end position="425"/>
    </location>
</feature>
<keyword evidence="9 12" id="KW-0648">Protein biosynthesis</keyword>
<evidence type="ECO:0000259" key="13">
    <source>
        <dbReference type="Pfam" id="PF09334"/>
    </source>
</evidence>
<dbReference type="Gene3D" id="3.40.50.620">
    <property type="entry name" value="HUPs"/>
    <property type="match status" value="1"/>
</dbReference>
<dbReference type="InterPro" id="IPR029038">
    <property type="entry name" value="MetRS_Zn"/>
</dbReference>
<dbReference type="Gene3D" id="1.10.730.10">
    <property type="entry name" value="Isoleucyl-tRNA Synthetase, Domain 1"/>
    <property type="match status" value="1"/>
</dbReference>
<evidence type="ECO:0000256" key="3">
    <source>
        <dbReference type="ARBA" id="ARBA00008258"/>
    </source>
</evidence>
<feature type="binding site" evidence="12">
    <location>
        <position position="175"/>
    </location>
    <ligand>
        <name>Zn(2+)</name>
        <dbReference type="ChEBI" id="CHEBI:29105"/>
    </ligand>
</feature>
<dbReference type="HAMAP" id="MF_00098">
    <property type="entry name" value="Met_tRNA_synth_type1"/>
    <property type="match status" value="1"/>
</dbReference>
<keyword evidence="8 12" id="KW-0067">ATP-binding</keyword>
<dbReference type="AlphaFoldDB" id="A0A6J4VF51"/>
<protein>
    <recommendedName>
        <fullName evidence="12">Methionine--tRNA ligase</fullName>
        <ecNumber evidence="12">6.1.1.10</ecNumber>
    </recommendedName>
    <alternativeName>
        <fullName evidence="12">Methionyl-tRNA synthetase</fullName>
        <shortName evidence="12">MetRS</shortName>
    </alternativeName>
</protein>
<evidence type="ECO:0000256" key="2">
    <source>
        <dbReference type="ARBA" id="ARBA00004496"/>
    </source>
</evidence>
<keyword evidence="5 12" id="KW-0436">Ligase</keyword>
<dbReference type="GO" id="GO:0004825">
    <property type="term" value="F:methionine-tRNA ligase activity"/>
    <property type="evidence" value="ECO:0007669"/>
    <property type="project" value="UniProtKB-UniRule"/>
</dbReference>
<dbReference type="SUPFAM" id="SSF57770">
    <property type="entry name" value="Methionyl-tRNA synthetase (MetRS), Zn-domain"/>
    <property type="match status" value="1"/>
</dbReference>
<dbReference type="PRINTS" id="PR01041">
    <property type="entry name" value="TRNASYNTHMET"/>
</dbReference>
<keyword evidence="7 12" id="KW-0862">Zinc</keyword>
<organism evidence="15">
    <name type="scientific">uncultured Thermomicrobiales bacterium</name>
    <dbReference type="NCBI Taxonomy" id="1645740"/>
    <lineage>
        <taxon>Bacteria</taxon>
        <taxon>Pseudomonadati</taxon>
        <taxon>Thermomicrobiota</taxon>
        <taxon>Thermomicrobia</taxon>
        <taxon>Thermomicrobiales</taxon>
        <taxon>environmental samples</taxon>
    </lineage>
</organism>
<feature type="domain" description="Methionyl-tRNA synthetase anticodon-binding" evidence="14">
    <location>
        <begin position="437"/>
        <end position="581"/>
    </location>
</feature>
<evidence type="ECO:0000313" key="15">
    <source>
        <dbReference type="EMBL" id="CAA9575977.1"/>
    </source>
</evidence>
<dbReference type="EMBL" id="CADCWF010000300">
    <property type="protein sequence ID" value="CAA9575977.1"/>
    <property type="molecule type" value="Genomic_DNA"/>
</dbReference>
<keyword evidence="6 12" id="KW-0547">Nucleotide-binding</keyword>
<evidence type="ECO:0000256" key="6">
    <source>
        <dbReference type="ARBA" id="ARBA00022741"/>
    </source>
</evidence>
<keyword evidence="12" id="KW-0479">Metal-binding</keyword>
<evidence type="ECO:0000256" key="9">
    <source>
        <dbReference type="ARBA" id="ARBA00022917"/>
    </source>
</evidence>
<dbReference type="SUPFAM" id="SSF52374">
    <property type="entry name" value="Nucleotidylyl transferase"/>
    <property type="match status" value="1"/>
</dbReference>
<dbReference type="InterPro" id="IPR009080">
    <property type="entry name" value="tRNAsynth_Ia_anticodon-bd"/>
</dbReference>
<dbReference type="InterPro" id="IPR033911">
    <property type="entry name" value="MetRS_core"/>
</dbReference>
<dbReference type="InterPro" id="IPR023458">
    <property type="entry name" value="Met-tRNA_ligase_1"/>
</dbReference>
<keyword evidence="10 12" id="KW-0030">Aminoacyl-tRNA synthetase</keyword>
<evidence type="ECO:0000256" key="1">
    <source>
        <dbReference type="ARBA" id="ARBA00003314"/>
    </source>
</evidence>
<comment type="catalytic activity">
    <reaction evidence="11 12">
        <text>tRNA(Met) + L-methionine + ATP = L-methionyl-tRNA(Met) + AMP + diphosphate</text>
        <dbReference type="Rhea" id="RHEA:13481"/>
        <dbReference type="Rhea" id="RHEA-COMP:9667"/>
        <dbReference type="Rhea" id="RHEA-COMP:9698"/>
        <dbReference type="ChEBI" id="CHEBI:30616"/>
        <dbReference type="ChEBI" id="CHEBI:33019"/>
        <dbReference type="ChEBI" id="CHEBI:57844"/>
        <dbReference type="ChEBI" id="CHEBI:78442"/>
        <dbReference type="ChEBI" id="CHEBI:78530"/>
        <dbReference type="ChEBI" id="CHEBI:456215"/>
        <dbReference type="EC" id="6.1.1.10"/>
    </reaction>
</comment>
<dbReference type="Pfam" id="PF09334">
    <property type="entry name" value="tRNA-synt_1g"/>
    <property type="match status" value="1"/>
</dbReference>
<dbReference type="GO" id="GO:0046872">
    <property type="term" value="F:metal ion binding"/>
    <property type="evidence" value="ECO:0007669"/>
    <property type="project" value="UniProtKB-KW"/>
</dbReference>
<feature type="binding site" evidence="12">
    <location>
        <position position="162"/>
    </location>
    <ligand>
        <name>Zn(2+)</name>
        <dbReference type="ChEBI" id="CHEBI:29105"/>
    </ligand>
</feature>
<accession>A0A6J4VF51</accession>
<evidence type="ECO:0000259" key="14">
    <source>
        <dbReference type="Pfam" id="PF19303"/>
    </source>
</evidence>
<sequence length="592" mass="65430">MTDPALPAVDPPTPSPARQPQHVLVAVAWPYASGPRHLGHAAGAYVPPDIFARYHRMAGDKVLMVSGSDMHGTPITVAADKRGIPARELAEENHRGIAASFEGLGLSYDLYTTTLTPTHYRVTQEFFTRLLERGYLFEATEEAMYDPEAERFLPDRYVEGTCPHCGYGDARGDQCDNCGRTLDPIDLIDPRSKLSGATPTARETTHFFLDLPKLQPALEGWVTSASGHWRPAVAGFVRGWLNEGLRARAITRDLDWGVPIPLPDPRYESKRIYVWFDAVIGYLSASVEWAERRGEPEAWKAWWELDEAGNPPGRAYYFIGKDNVPFHAIIWPAMLMGYGGLALPYDVPANEFLTIDGQKLSSSRTYTARLPFLPEALELFDADALRFFLTINAPESRDTDFSWDEFQRRNNDELVGTYGNAVHRLLSFLQSRFGGVVPEPGELGDSDRAMLARIDETFAEAAALIEAVRLRDGLRTVMALAGALNRYLDEAAPWKSIKTEPARAATSLWTALQVVSALRVLTAPFLPFSAATLHGSLGDEGDVHALPWAPRALPAGRALPKPAPLFRKLDDDELAGLLERLNPVGVESEEPT</sequence>
<dbReference type="PANTHER" id="PTHR45765:SF1">
    <property type="entry name" value="METHIONINE--TRNA LIGASE, CYTOPLASMIC"/>
    <property type="match status" value="1"/>
</dbReference>
<dbReference type="FunFam" id="2.20.28.20:FF:000001">
    <property type="entry name" value="Methionine--tRNA ligase"/>
    <property type="match status" value="1"/>
</dbReference>
<comment type="subcellular location">
    <subcellularLocation>
        <location evidence="2 12">Cytoplasm</location>
    </subcellularLocation>
</comment>
<name>A0A6J4VF51_9BACT</name>
<feature type="binding site" evidence="12">
    <location>
        <position position="362"/>
    </location>
    <ligand>
        <name>ATP</name>
        <dbReference type="ChEBI" id="CHEBI:30616"/>
    </ligand>
</feature>
<dbReference type="InterPro" id="IPR014729">
    <property type="entry name" value="Rossmann-like_a/b/a_fold"/>
</dbReference>
<comment type="cofactor">
    <cofactor evidence="12">
        <name>Zn(2+)</name>
        <dbReference type="ChEBI" id="CHEBI:29105"/>
    </cofactor>
    <text evidence="12">Binds 1 zinc ion per subunit.</text>
</comment>
<dbReference type="PANTHER" id="PTHR45765">
    <property type="entry name" value="METHIONINE--TRNA LIGASE"/>
    <property type="match status" value="1"/>
</dbReference>
<evidence type="ECO:0000256" key="4">
    <source>
        <dbReference type="ARBA" id="ARBA00022490"/>
    </source>
</evidence>
<gene>
    <name evidence="12" type="primary">metG</name>
    <name evidence="15" type="ORF">AVDCRST_MAG59-4185</name>
</gene>
<reference evidence="15" key="1">
    <citation type="submission" date="2020-02" db="EMBL/GenBank/DDBJ databases">
        <authorList>
            <person name="Meier V. D."/>
        </authorList>
    </citation>
    <scope>NUCLEOTIDE SEQUENCE</scope>
    <source>
        <strain evidence="15">AVDCRST_MAG59</strain>
    </source>
</reference>
<dbReference type="InterPro" id="IPR015413">
    <property type="entry name" value="Methionyl/Leucyl_tRNA_Synth"/>
</dbReference>
<evidence type="ECO:0000256" key="5">
    <source>
        <dbReference type="ARBA" id="ARBA00022598"/>
    </source>
</evidence>
<evidence type="ECO:0000256" key="11">
    <source>
        <dbReference type="ARBA" id="ARBA00047364"/>
    </source>
</evidence>
<dbReference type="NCBIfam" id="TIGR00398">
    <property type="entry name" value="metG"/>
    <property type="match status" value="1"/>
</dbReference>
<dbReference type="CDD" id="cd07957">
    <property type="entry name" value="Anticodon_Ia_Met"/>
    <property type="match status" value="1"/>
</dbReference>
<dbReference type="Pfam" id="PF19303">
    <property type="entry name" value="Anticodon_3"/>
    <property type="match status" value="1"/>
</dbReference>
<dbReference type="InterPro" id="IPR014758">
    <property type="entry name" value="Met-tRNA_synth"/>
</dbReference>
<comment type="similarity">
    <text evidence="3 12">Belongs to the class-I aminoacyl-tRNA synthetase family. MetG type 1 subfamily.</text>
</comment>
<comment type="function">
    <text evidence="1 12">Is required not only for elongation of protein synthesis but also for the initiation of all mRNA translation through initiator tRNA(fMet) aminoacylation.</text>
</comment>
<dbReference type="EC" id="6.1.1.10" evidence="12"/>
<dbReference type="GO" id="GO:0005524">
    <property type="term" value="F:ATP binding"/>
    <property type="evidence" value="ECO:0007669"/>
    <property type="project" value="UniProtKB-UniRule"/>
</dbReference>
<feature type="binding site" evidence="12">
    <location>
        <position position="178"/>
    </location>
    <ligand>
        <name>Zn(2+)</name>
        <dbReference type="ChEBI" id="CHEBI:29105"/>
    </ligand>
</feature>